<accession>A0A450TVB6</accession>
<evidence type="ECO:0000256" key="1">
    <source>
        <dbReference type="SAM" id="Phobius"/>
    </source>
</evidence>
<evidence type="ECO:0000313" key="2">
    <source>
        <dbReference type="EMBL" id="VFJ72914.1"/>
    </source>
</evidence>
<feature type="transmembrane region" description="Helical" evidence="1">
    <location>
        <begin position="262"/>
        <end position="283"/>
    </location>
</feature>
<sequence>MFFFGHLLLVTGSAFENTITATSTNHEIIPVHAFLSRVMRVRSQAIMMAALSLVLPPLGFVGGGIMGLATLRNGLVEGALVSGAAISLAGIAVWFFMGTASPVIVFMVVTGLPTLLLAATLRYTRSLATTVTMAGLGCAIVVIGLHMVIDDPLGWWREQLRAILIQSTSDPISAMDIEATEKLESLVDALAPMMVSLPLGVMFGAILTLLLARWWHAILDNPGGFGREFRDLRFDPRLAIVAIIIGGIAIFVDRTGGISHDFLRICMILYLLQGLAVSHGIVAERGLSANWLVGLYLLLLLIPGITASSLVVTGVMDTWFDFRARTISNRRPRKP</sequence>
<feature type="transmembrane region" description="Helical" evidence="1">
    <location>
        <begin position="295"/>
        <end position="316"/>
    </location>
</feature>
<feature type="transmembrane region" description="Helical" evidence="1">
    <location>
        <begin position="78"/>
        <end position="97"/>
    </location>
</feature>
<feature type="transmembrane region" description="Helical" evidence="1">
    <location>
        <begin position="128"/>
        <end position="149"/>
    </location>
</feature>
<feature type="transmembrane region" description="Helical" evidence="1">
    <location>
        <begin position="193"/>
        <end position="215"/>
    </location>
</feature>
<keyword evidence="1" id="KW-0472">Membrane</keyword>
<keyword evidence="1" id="KW-1133">Transmembrane helix</keyword>
<proteinExistence type="predicted"/>
<feature type="transmembrane region" description="Helical" evidence="1">
    <location>
        <begin position="45"/>
        <end position="71"/>
    </location>
</feature>
<feature type="transmembrane region" description="Helical" evidence="1">
    <location>
        <begin position="103"/>
        <end position="121"/>
    </location>
</feature>
<name>A0A450TVB6_9GAMM</name>
<organism evidence="2">
    <name type="scientific">Candidatus Kentrum sp. FW</name>
    <dbReference type="NCBI Taxonomy" id="2126338"/>
    <lineage>
        <taxon>Bacteria</taxon>
        <taxon>Pseudomonadati</taxon>
        <taxon>Pseudomonadota</taxon>
        <taxon>Gammaproteobacteria</taxon>
        <taxon>Candidatus Kentrum</taxon>
    </lineage>
</organism>
<dbReference type="EMBL" id="CAADFE010000040">
    <property type="protein sequence ID" value="VFJ72914.1"/>
    <property type="molecule type" value="Genomic_DNA"/>
</dbReference>
<dbReference type="Pfam" id="PF09991">
    <property type="entry name" value="DUF2232"/>
    <property type="match status" value="1"/>
</dbReference>
<reference evidence="2" key="1">
    <citation type="submission" date="2019-02" db="EMBL/GenBank/DDBJ databases">
        <authorList>
            <person name="Gruber-Vodicka R. H."/>
            <person name="Seah K. B. B."/>
        </authorList>
    </citation>
    <scope>NUCLEOTIDE SEQUENCE</scope>
    <source>
        <strain evidence="2">BECK_BZ131</strain>
    </source>
</reference>
<dbReference type="AlphaFoldDB" id="A0A450TVB6"/>
<keyword evidence="1" id="KW-0812">Transmembrane</keyword>
<gene>
    <name evidence="2" type="ORF">BECKFW1821C_GA0114237_104018</name>
</gene>
<dbReference type="InterPro" id="IPR018710">
    <property type="entry name" value="DUF2232"/>
</dbReference>
<feature type="transmembrane region" description="Helical" evidence="1">
    <location>
        <begin position="236"/>
        <end position="256"/>
    </location>
</feature>
<protein>
    <submittedName>
        <fullName evidence="2">Predicted membrane protein (DUF2232)</fullName>
    </submittedName>
</protein>